<dbReference type="Proteomes" id="UP000756132">
    <property type="component" value="Chromosome 13"/>
</dbReference>
<reference evidence="3" key="1">
    <citation type="submission" date="2021-12" db="EMBL/GenBank/DDBJ databases">
        <authorList>
            <person name="Zaccaron A."/>
            <person name="Stergiopoulos I."/>
        </authorList>
    </citation>
    <scope>NUCLEOTIDE SEQUENCE</scope>
    <source>
        <strain evidence="3">Race5_Kim</strain>
    </source>
</reference>
<feature type="compositionally biased region" description="Basic and acidic residues" evidence="1">
    <location>
        <begin position="248"/>
        <end position="260"/>
    </location>
</feature>
<keyword evidence="2" id="KW-1133">Transmembrane helix</keyword>
<keyword evidence="2" id="KW-0812">Transmembrane</keyword>
<dbReference type="GO" id="GO:0005576">
    <property type="term" value="C:extracellular region"/>
    <property type="evidence" value="ECO:0007669"/>
    <property type="project" value="TreeGrafter"/>
</dbReference>
<dbReference type="RefSeq" id="XP_047769298.1">
    <property type="nucleotide sequence ID" value="XM_047913213.1"/>
</dbReference>
<evidence type="ECO:0000256" key="2">
    <source>
        <dbReference type="SAM" id="Phobius"/>
    </source>
</evidence>
<dbReference type="OrthoDB" id="2432613at2759"/>
<reference evidence="3" key="2">
    <citation type="journal article" date="2022" name="Microb. Genom.">
        <title>A chromosome-scale genome assembly of the tomato pathogen Cladosporium fulvum reveals a compartmentalized genome architecture and the presence of a dispensable chromosome.</title>
        <authorList>
            <person name="Zaccaron A.Z."/>
            <person name="Chen L.H."/>
            <person name="Samaras A."/>
            <person name="Stergiopoulos I."/>
        </authorList>
    </citation>
    <scope>NUCLEOTIDE SEQUENCE</scope>
    <source>
        <strain evidence="3">Race5_Kim</strain>
    </source>
</reference>
<proteinExistence type="predicted"/>
<dbReference type="EMBL" id="CP090175">
    <property type="protein sequence ID" value="UJO24932.1"/>
    <property type="molecule type" value="Genomic_DNA"/>
</dbReference>
<dbReference type="GO" id="GO:0042546">
    <property type="term" value="P:cell wall biogenesis"/>
    <property type="evidence" value="ECO:0007669"/>
    <property type="project" value="InterPro"/>
</dbReference>
<evidence type="ECO:0000313" key="3">
    <source>
        <dbReference type="EMBL" id="UJO24932.1"/>
    </source>
</evidence>
<dbReference type="PANTHER" id="PTHR28154">
    <property type="entry name" value="CELL WALL SYNTHESIS PROTEIN KNH1-RELATED"/>
    <property type="match status" value="1"/>
</dbReference>
<feature type="transmembrane region" description="Helical" evidence="2">
    <location>
        <begin position="196"/>
        <end position="218"/>
    </location>
</feature>
<gene>
    <name evidence="3" type="ORF">CLAFUR5_14065</name>
</gene>
<keyword evidence="4" id="KW-1185">Reference proteome</keyword>
<feature type="region of interest" description="Disordered" evidence="1">
    <location>
        <begin position="226"/>
        <end position="318"/>
    </location>
</feature>
<dbReference type="GO" id="GO:0006078">
    <property type="term" value="P:(1-&gt;6)-beta-D-glucan biosynthetic process"/>
    <property type="evidence" value="ECO:0007669"/>
    <property type="project" value="InterPro"/>
</dbReference>
<organism evidence="3 4">
    <name type="scientific">Passalora fulva</name>
    <name type="common">Tomato leaf mold</name>
    <name type="synonym">Cladosporium fulvum</name>
    <dbReference type="NCBI Taxonomy" id="5499"/>
    <lineage>
        <taxon>Eukaryota</taxon>
        <taxon>Fungi</taxon>
        <taxon>Dikarya</taxon>
        <taxon>Ascomycota</taxon>
        <taxon>Pezizomycotina</taxon>
        <taxon>Dothideomycetes</taxon>
        <taxon>Dothideomycetidae</taxon>
        <taxon>Mycosphaerellales</taxon>
        <taxon>Mycosphaerellaceae</taxon>
        <taxon>Fulvia</taxon>
    </lineage>
</organism>
<sequence>MARTSLYHLVCAVSTTRAAVRFMYPETGSTVSLGGPDPDNPSDIRYFPTSWIDDGNEPVISDLHSYSLDLMVGGNDKSNSQQVSIYVHDQIFTATNNVDLVGIVGGTIAYIHNGFYIQMTARASTMGKYNGTILFYSDRFSLDGGWGRMAPEYAEAAKAVRGTGGPGTESFLESPLPTRTYTPTPFVLSNEAKAKWAGGTVGVVLALVIAGVLLCLPCRKKRRAKSRQQEYEVSGEKMGRSELGPGEMRLEADSGEKHTAELATDWTGWEAPALLEVELSRPPANSEGQSRDRSPTIAGGQVNGCQVSQATSREVRDQ</sequence>
<accession>A0A9Q8PM27</accession>
<keyword evidence="2" id="KW-0472">Membrane</keyword>
<feature type="compositionally biased region" description="Basic and acidic residues" evidence="1">
    <location>
        <begin position="227"/>
        <end position="240"/>
    </location>
</feature>
<dbReference type="InterPro" id="IPR045328">
    <property type="entry name" value="Kre9/Knh1"/>
</dbReference>
<dbReference type="AlphaFoldDB" id="A0A9Q8PM27"/>
<protein>
    <submittedName>
        <fullName evidence="3">Uncharacterized protein</fullName>
    </submittedName>
</protein>
<dbReference type="GO" id="GO:0031505">
    <property type="term" value="P:fungal-type cell wall organization"/>
    <property type="evidence" value="ECO:0007669"/>
    <property type="project" value="TreeGrafter"/>
</dbReference>
<dbReference type="PANTHER" id="PTHR28154:SF1">
    <property type="entry name" value="CELL WALL SYNTHESIS PROTEIN KNH1-RELATED"/>
    <property type="match status" value="1"/>
</dbReference>
<evidence type="ECO:0000313" key="4">
    <source>
        <dbReference type="Proteomes" id="UP000756132"/>
    </source>
</evidence>
<dbReference type="GeneID" id="71993943"/>
<name>A0A9Q8PM27_PASFU</name>
<evidence type="ECO:0000256" key="1">
    <source>
        <dbReference type="SAM" id="MobiDB-lite"/>
    </source>
</evidence>
<feature type="compositionally biased region" description="Polar residues" evidence="1">
    <location>
        <begin position="303"/>
        <end position="312"/>
    </location>
</feature>
<dbReference type="KEGG" id="ffu:CLAFUR5_14065"/>